<organism evidence="1 2">
    <name type="scientific">Micavibrio aeruginosavorus</name>
    <dbReference type="NCBI Taxonomy" id="349221"/>
    <lineage>
        <taxon>Bacteria</taxon>
        <taxon>Pseudomonadati</taxon>
        <taxon>Bdellovibrionota</taxon>
        <taxon>Bdellovibrionia</taxon>
        <taxon>Bdellovibrionales</taxon>
        <taxon>Pseudobdellovibrionaceae</taxon>
        <taxon>Micavibrio</taxon>
    </lineage>
</organism>
<dbReference type="Proteomes" id="UP000249417">
    <property type="component" value="Unassembled WGS sequence"/>
</dbReference>
<evidence type="ECO:0000313" key="1">
    <source>
        <dbReference type="EMBL" id="PZQ48712.1"/>
    </source>
</evidence>
<name>A0A2W5N5G8_9BACT</name>
<comment type="caution">
    <text evidence="1">The sequence shown here is derived from an EMBL/GenBank/DDBJ whole genome shotgun (WGS) entry which is preliminary data.</text>
</comment>
<evidence type="ECO:0000313" key="2">
    <source>
        <dbReference type="Proteomes" id="UP000249417"/>
    </source>
</evidence>
<dbReference type="EMBL" id="QFQB01000003">
    <property type="protein sequence ID" value="PZQ48712.1"/>
    <property type="molecule type" value="Genomic_DNA"/>
</dbReference>
<reference evidence="1 2" key="1">
    <citation type="submission" date="2017-08" db="EMBL/GenBank/DDBJ databases">
        <title>Infants hospitalized years apart are colonized by the same room-sourced microbial strains.</title>
        <authorList>
            <person name="Brooks B."/>
            <person name="Olm M.R."/>
            <person name="Firek B.A."/>
            <person name="Baker R."/>
            <person name="Thomas B.C."/>
            <person name="Morowitz M.J."/>
            <person name="Banfield J.F."/>
        </authorList>
    </citation>
    <scope>NUCLEOTIDE SEQUENCE [LARGE SCALE GENOMIC DNA]</scope>
    <source>
        <strain evidence="1">S2_005_002_R2_29</strain>
    </source>
</reference>
<proteinExistence type="predicted"/>
<dbReference type="AlphaFoldDB" id="A0A2W5N5G8"/>
<sequence>MALNDVALCSRALIRLGAAPITSFADGTAESEVAGAMFAPVRDALLSAYGWSFASGQAALTKLSAPPVADYQNAFALPLDYLRAISAGNGGRGRGLNYRIARGALHTDAEEVTLSYIFRPEEEEFPPYFDMAMIARLSAEFCIPLTENTGRADALFKIADQEYARARQIDAQQDTPGRIENFSLIDVRG</sequence>
<gene>
    <name evidence="1" type="ORF">DI551_01110</name>
</gene>
<accession>A0A2W5N5G8</accession>
<protein>
    <submittedName>
        <fullName evidence="1">Uncharacterized protein</fullName>
    </submittedName>
</protein>